<dbReference type="InterPro" id="IPR005471">
    <property type="entry name" value="Tscrpt_reg_IclR_N"/>
</dbReference>
<proteinExistence type="predicted"/>
<dbReference type="GO" id="GO:0003700">
    <property type="term" value="F:DNA-binding transcription factor activity"/>
    <property type="evidence" value="ECO:0007669"/>
    <property type="project" value="TreeGrafter"/>
</dbReference>
<comment type="caution">
    <text evidence="6">The sequence shown here is derived from an EMBL/GenBank/DDBJ whole genome shotgun (WGS) entry which is preliminary data.</text>
</comment>
<dbReference type="InterPro" id="IPR029016">
    <property type="entry name" value="GAF-like_dom_sf"/>
</dbReference>
<gene>
    <name evidence="6" type="ORF">HDA32_002891</name>
</gene>
<dbReference type="SUPFAM" id="SSF55781">
    <property type="entry name" value="GAF domain-like"/>
    <property type="match status" value="1"/>
</dbReference>
<sequence length="255" mass="27892">MARRTPALLRGLDILELFTDGRESISAPEVVEELGLPRTTAHELLHTLVDRRYLRQSEVPGRYQLGLQLFRLGSAYAERLDTAKVGHQVAQELVKACNETVHVAVLDHVHVVYIAKVESSHAVRMVSALGARVPAHCTALGKALLSALPERELRDRFGDAPLEAMTSRSITGLPRLLEELEGVRASGTAVEICESNPDVCCVAAPVRDRTDQVVAALSISVPLHRWSDALRGELEELVADGARRFSSALGWRSRG</sequence>
<accession>A0A852TVN9</accession>
<keyword evidence="1" id="KW-0805">Transcription regulation</keyword>
<dbReference type="InterPro" id="IPR050707">
    <property type="entry name" value="HTH_MetabolicPath_Reg"/>
</dbReference>
<organism evidence="6 7">
    <name type="scientific">Spinactinospora alkalitolerans</name>
    <dbReference type="NCBI Taxonomy" id="687207"/>
    <lineage>
        <taxon>Bacteria</taxon>
        <taxon>Bacillati</taxon>
        <taxon>Actinomycetota</taxon>
        <taxon>Actinomycetes</taxon>
        <taxon>Streptosporangiales</taxon>
        <taxon>Nocardiopsidaceae</taxon>
        <taxon>Spinactinospora</taxon>
    </lineage>
</organism>
<dbReference type="InterPro" id="IPR036390">
    <property type="entry name" value="WH_DNA-bd_sf"/>
</dbReference>
<dbReference type="InterPro" id="IPR036388">
    <property type="entry name" value="WH-like_DNA-bd_sf"/>
</dbReference>
<reference evidence="6 7" key="1">
    <citation type="submission" date="2020-07" db="EMBL/GenBank/DDBJ databases">
        <title>Sequencing the genomes of 1000 actinobacteria strains.</title>
        <authorList>
            <person name="Klenk H.-P."/>
        </authorList>
    </citation>
    <scope>NUCLEOTIDE SEQUENCE [LARGE SCALE GENOMIC DNA]</scope>
    <source>
        <strain evidence="6 7">CXB654</strain>
    </source>
</reference>
<evidence type="ECO:0000313" key="6">
    <source>
        <dbReference type="EMBL" id="NYE47771.1"/>
    </source>
</evidence>
<dbReference type="Pfam" id="PF09339">
    <property type="entry name" value="HTH_IclR"/>
    <property type="match status" value="1"/>
</dbReference>
<dbReference type="InterPro" id="IPR014757">
    <property type="entry name" value="Tscrpt_reg_IclR_C"/>
</dbReference>
<dbReference type="PANTHER" id="PTHR30136">
    <property type="entry name" value="HELIX-TURN-HELIX TRANSCRIPTIONAL REGULATOR, ICLR FAMILY"/>
    <property type="match status" value="1"/>
</dbReference>
<evidence type="ECO:0000256" key="2">
    <source>
        <dbReference type="ARBA" id="ARBA00023125"/>
    </source>
</evidence>
<dbReference type="Gene3D" id="1.10.10.10">
    <property type="entry name" value="Winged helix-like DNA-binding domain superfamily/Winged helix DNA-binding domain"/>
    <property type="match status" value="1"/>
</dbReference>
<dbReference type="Gene3D" id="3.30.450.40">
    <property type="match status" value="1"/>
</dbReference>
<dbReference type="Proteomes" id="UP000589036">
    <property type="component" value="Unassembled WGS sequence"/>
</dbReference>
<dbReference type="GO" id="GO:0003677">
    <property type="term" value="F:DNA binding"/>
    <property type="evidence" value="ECO:0007669"/>
    <property type="project" value="UniProtKB-KW"/>
</dbReference>
<dbReference type="SMART" id="SM00346">
    <property type="entry name" value="HTH_ICLR"/>
    <property type="match status" value="1"/>
</dbReference>
<feature type="domain" description="HTH iclR-type" evidence="4">
    <location>
        <begin position="5"/>
        <end position="67"/>
    </location>
</feature>
<evidence type="ECO:0000259" key="4">
    <source>
        <dbReference type="PROSITE" id="PS51077"/>
    </source>
</evidence>
<evidence type="ECO:0000259" key="5">
    <source>
        <dbReference type="PROSITE" id="PS51078"/>
    </source>
</evidence>
<dbReference type="GO" id="GO:0045892">
    <property type="term" value="P:negative regulation of DNA-templated transcription"/>
    <property type="evidence" value="ECO:0007669"/>
    <property type="project" value="TreeGrafter"/>
</dbReference>
<dbReference type="SUPFAM" id="SSF46785">
    <property type="entry name" value="Winged helix' DNA-binding domain"/>
    <property type="match status" value="1"/>
</dbReference>
<dbReference type="PANTHER" id="PTHR30136:SF2">
    <property type="entry name" value="TRANSCRIPTIONAL REGULATOR ICLR"/>
    <property type="match status" value="1"/>
</dbReference>
<evidence type="ECO:0000313" key="7">
    <source>
        <dbReference type="Proteomes" id="UP000589036"/>
    </source>
</evidence>
<dbReference type="PROSITE" id="PS51078">
    <property type="entry name" value="ICLR_ED"/>
    <property type="match status" value="1"/>
</dbReference>
<dbReference type="AlphaFoldDB" id="A0A852TVN9"/>
<keyword evidence="7" id="KW-1185">Reference proteome</keyword>
<protein>
    <submittedName>
        <fullName evidence="6">DNA-binding IclR family transcriptional regulator</fullName>
    </submittedName>
</protein>
<feature type="domain" description="IclR-ED" evidence="5">
    <location>
        <begin position="68"/>
        <end position="251"/>
    </location>
</feature>
<dbReference type="Pfam" id="PF01614">
    <property type="entry name" value="IclR_C"/>
    <property type="match status" value="1"/>
</dbReference>
<evidence type="ECO:0000256" key="1">
    <source>
        <dbReference type="ARBA" id="ARBA00023015"/>
    </source>
</evidence>
<dbReference type="PROSITE" id="PS51077">
    <property type="entry name" value="HTH_ICLR"/>
    <property type="match status" value="1"/>
</dbReference>
<name>A0A852TVN9_9ACTN</name>
<evidence type="ECO:0000256" key="3">
    <source>
        <dbReference type="ARBA" id="ARBA00023163"/>
    </source>
</evidence>
<keyword evidence="2 6" id="KW-0238">DNA-binding</keyword>
<dbReference type="EMBL" id="JACCCC010000001">
    <property type="protein sequence ID" value="NYE47771.1"/>
    <property type="molecule type" value="Genomic_DNA"/>
</dbReference>
<dbReference type="RefSeq" id="WP_179643664.1">
    <property type="nucleotide sequence ID" value="NZ_BAAAYY010000003.1"/>
</dbReference>
<keyword evidence="3" id="KW-0804">Transcription</keyword>